<sequence length="106" mass="12208">MRSTKNATKKFTKKNFTIYKRNKSFVRPNPATPIINRLSGQVQQLQQMVAQLESEKRMLERMMVLKVEPMDMEDSTAELPGIKGGGEHWPVDFEVAFGMERMSLNC</sequence>
<dbReference type="AlphaFoldDB" id="A0ABD2ICJ9"/>
<comment type="caution">
    <text evidence="2">The sequence shown here is derived from an EMBL/GenBank/DDBJ whole genome shotgun (WGS) entry which is preliminary data.</text>
</comment>
<evidence type="ECO:0000313" key="3">
    <source>
        <dbReference type="EMBL" id="KAL3076996.1"/>
    </source>
</evidence>
<gene>
    <name evidence="4" type="ORF">niasHT_022785</name>
    <name evidence="2" type="ORF">niasHT_030977</name>
    <name evidence="3" type="ORF">niasHT_030980</name>
</gene>
<accession>A0ABD2ICJ9</accession>
<dbReference type="EMBL" id="JBICBT010001236">
    <property type="protein sequence ID" value="KAL3076996.1"/>
    <property type="molecule type" value="Genomic_DNA"/>
</dbReference>
<evidence type="ECO:0000313" key="2">
    <source>
        <dbReference type="EMBL" id="KAL3076993.1"/>
    </source>
</evidence>
<dbReference type="EMBL" id="JBICBT010001236">
    <property type="protein sequence ID" value="KAL3076993.1"/>
    <property type="molecule type" value="Genomic_DNA"/>
</dbReference>
<evidence type="ECO:0000256" key="1">
    <source>
        <dbReference type="SAM" id="Coils"/>
    </source>
</evidence>
<evidence type="ECO:0000313" key="4">
    <source>
        <dbReference type="EMBL" id="KAL3095076.1"/>
    </source>
</evidence>
<dbReference type="Proteomes" id="UP001620626">
    <property type="component" value="Unassembled WGS sequence"/>
</dbReference>
<reference evidence="2 5" key="1">
    <citation type="submission" date="2024-10" db="EMBL/GenBank/DDBJ databases">
        <authorList>
            <person name="Kim D."/>
        </authorList>
    </citation>
    <scope>NUCLEOTIDE SEQUENCE [LARGE SCALE GENOMIC DNA]</scope>
    <source>
        <strain evidence="2">BH-2024</strain>
    </source>
</reference>
<dbReference type="EMBL" id="JBICBT010000885">
    <property type="protein sequence ID" value="KAL3095076.1"/>
    <property type="molecule type" value="Genomic_DNA"/>
</dbReference>
<organism evidence="2 5">
    <name type="scientific">Heterodera trifolii</name>
    <dbReference type="NCBI Taxonomy" id="157864"/>
    <lineage>
        <taxon>Eukaryota</taxon>
        <taxon>Metazoa</taxon>
        <taxon>Ecdysozoa</taxon>
        <taxon>Nematoda</taxon>
        <taxon>Chromadorea</taxon>
        <taxon>Rhabditida</taxon>
        <taxon>Tylenchina</taxon>
        <taxon>Tylenchomorpha</taxon>
        <taxon>Tylenchoidea</taxon>
        <taxon>Heteroderidae</taxon>
        <taxon>Heteroderinae</taxon>
        <taxon>Heterodera</taxon>
    </lineage>
</organism>
<evidence type="ECO:0000313" key="5">
    <source>
        <dbReference type="Proteomes" id="UP001620626"/>
    </source>
</evidence>
<proteinExistence type="predicted"/>
<keyword evidence="1" id="KW-0175">Coiled coil</keyword>
<protein>
    <submittedName>
        <fullName evidence="2">Uncharacterized protein</fullName>
    </submittedName>
</protein>
<name>A0ABD2ICJ9_9BILA</name>
<keyword evidence="5" id="KW-1185">Reference proteome</keyword>
<feature type="coiled-coil region" evidence="1">
    <location>
        <begin position="35"/>
        <end position="62"/>
    </location>
</feature>